<dbReference type="PANTHER" id="PTHR42791:SF4">
    <property type="entry name" value="ACETYLTRANSFERASE, GNAT FAMILY FAMILY (AFU_ORTHOLOGUE AFUA_4G09540)-RELATED"/>
    <property type="match status" value="1"/>
</dbReference>
<evidence type="ECO:0000313" key="2">
    <source>
        <dbReference type="EMBL" id="CAK4030163.1"/>
    </source>
</evidence>
<dbReference type="InterPro" id="IPR000182">
    <property type="entry name" value="GNAT_dom"/>
</dbReference>
<name>A0AAI9E9W9_9PEZI</name>
<sequence>MPIKVTPISAEDVPGAVKCIQDAFAEDPYNHWVFNDRDNFSLKRNSVSLSIRCRWGMSHALFHVAKDTDDSSGTVLGVACWLSPSNPFAPQTWKAYLGDWWLWFEQGRINLWYGRGGLNVKRYYIWKAAQAEAQKELWNDEKGYYFCNIVTVLPEAQGRGVGKLLFQHVTDQADREGRSCYLESSRAEPNMAIYQKMGFELAKEMICDDHVRIMKSILTI</sequence>
<keyword evidence="3" id="KW-1185">Reference proteome</keyword>
<evidence type="ECO:0000313" key="3">
    <source>
        <dbReference type="Proteomes" id="UP001296104"/>
    </source>
</evidence>
<accession>A0AAI9E9W9</accession>
<proteinExistence type="predicted"/>
<comment type="caution">
    <text evidence="2">The sequence shown here is derived from an EMBL/GenBank/DDBJ whole genome shotgun (WGS) entry which is preliminary data.</text>
</comment>
<dbReference type="Gene3D" id="3.40.630.30">
    <property type="match status" value="1"/>
</dbReference>
<dbReference type="GO" id="GO:0016747">
    <property type="term" value="F:acyltransferase activity, transferring groups other than amino-acyl groups"/>
    <property type="evidence" value="ECO:0007669"/>
    <property type="project" value="InterPro"/>
</dbReference>
<feature type="domain" description="N-acetyltransferase" evidence="1">
    <location>
        <begin position="152"/>
        <end position="218"/>
    </location>
</feature>
<dbReference type="PROSITE" id="PS51186">
    <property type="entry name" value="GNAT"/>
    <property type="match status" value="1"/>
</dbReference>
<dbReference type="CDD" id="cd04301">
    <property type="entry name" value="NAT_SF"/>
    <property type="match status" value="1"/>
</dbReference>
<dbReference type="InterPro" id="IPR052523">
    <property type="entry name" value="Trichothecene_AcTrans"/>
</dbReference>
<dbReference type="Pfam" id="PF13508">
    <property type="entry name" value="Acetyltransf_7"/>
    <property type="match status" value="1"/>
</dbReference>
<dbReference type="InterPro" id="IPR016181">
    <property type="entry name" value="Acyl_CoA_acyltransferase"/>
</dbReference>
<dbReference type="PANTHER" id="PTHR42791">
    <property type="entry name" value="GNAT FAMILY ACETYLTRANSFERASE"/>
    <property type="match status" value="1"/>
</dbReference>
<dbReference type="SUPFAM" id="SSF55729">
    <property type="entry name" value="Acyl-CoA N-acyltransferases (Nat)"/>
    <property type="match status" value="1"/>
</dbReference>
<gene>
    <name evidence="2" type="ORF">LECACI_7A005419</name>
</gene>
<organism evidence="2 3">
    <name type="scientific">Lecanosticta acicola</name>
    <dbReference type="NCBI Taxonomy" id="111012"/>
    <lineage>
        <taxon>Eukaryota</taxon>
        <taxon>Fungi</taxon>
        <taxon>Dikarya</taxon>
        <taxon>Ascomycota</taxon>
        <taxon>Pezizomycotina</taxon>
        <taxon>Dothideomycetes</taxon>
        <taxon>Dothideomycetidae</taxon>
        <taxon>Mycosphaerellales</taxon>
        <taxon>Mycosphaerellaceae</taxon>
        <taxon>Lecanosticta</taxon>
    </lineage>
</organism>
<reference evidence="2" key="1">
    <citation type="submission" date="2023-11" db="EMBL/GenBank/DDBJ databases">
        <authorList>
            <person name="Alioto T."/>
            <person name="Alioto T."/>
            <person name="Gomez Garrido J."/>
        </authorList>
    </citation>
    <scope>NUCLEOTIDE SEQUENCE</scope>
</reference>
<protein>
    <submittedName>
        <fullName evidence="2">Acyl- N-acyltransferase</fullName>
    </submittedName>
</protein>
<dbReference type="Proteomes" id="UP001296104">
    <property type="component" value="Unassembled WGS sequence"/>
</dbReference>
<evidence type="ECO:0000259" key="1">
    <source>
        <dbReference type="PROSITE" id="PS51186"/>
    </source>
</evidence>
<dbReference type="EMBL" id="CAVMBE010000034">
    <property type="protein sequence ID" value="CAK4030163.1"/>
    <property type="molecule type" value="Genomic_DNA"/>
</dbReference>
<dbReference type="AlphaFoldDB" id="A0AAI9E9W9"/>